<dbReference type="Proteomes" id="UP001217918">
    <property type="component" value="Unassembled WGS sequence"/>
</dbReference>
<dbReference type="EMBL" id="JAQQPM010000002">
    <property type="protein sequence ID" value="KAK2068742.1"/>
    <property type="molecule type" value="Genomic_DNA"/>
</dbReference>
<sequence length="297" mass="31306">MVLEAVMIVVDNSESSRNGDYTPTRFEAQADTVSIIFQHVVQGNPESSVGLMSMGGKGPEVLVTLTADQGKILDGLHRTKKKICGSSHLATGLQVAGLALKHRQNKAQRQRIIVFVCSPILESEADLVKLAKRMKKSAVSVDFVLFGELDDDNEKKLRAFNEAVKSGDGSHLETVTPGPQLLSDRLISTPILLGDAAAPGLSGPADGGSGMDMAFDAADDPELALALRMSLEEENARQEKARRDEAAAAGQTPLDAVKEEGESEPLLDAAGQPGGGGDEKSDGKGDKPGDSDKMDTS</sequence>
<dbReference type="Pfam" id="PF13519">
    <property type="entry name" value="VWA_2"/>
    <property type="match status" value="1"/>
</dbReference>
<gene>
    <name evidence="5" type="ORF">P8C59_003367</name>
</gene>
<evidence type="ECO:0000256" key="3">
    <source>
        <dbReference type="SAM" id="MobiDB-lite"/>
    </source>
</evidence>
<feature type="compositionally biased region" description="Basic and acidic residues" evidence="3">
    <location>
        <begin position="235"/>
        <end position="246"/>
    </location>
</feature>
<accession>A0AAD9I1M2</accession>
<feature type="compositionally biased region" description="Basic and acidic residues" evidence="3">
    <location>
        <begin position="277"/>
        <end position="297"/>
    </location>
</feature>
<dbReference type="SMART" id="SM00327">
    <property type="entry name" value="VWA"/>
    <property type="match status" value="1"/>
</dbReference>
<dbReference type="AlphaFoldDB" id="A0AAD9I1M2"/>
<dbReference type="InterPro" id="IPR003903">
    <property type="entry name" value="UIM_dom"/>
</dbReference>
<dbReference type="CDD" id="cd01452">
    <property type="entry name" value="VWA_26S_proteasome_subunit"/>
    <property type="match status" value="1"/>
</dbReference>
<dbReference type="PROSITE" id="PS50330">
    <property type="entry name" value="UIM"/>
    <property type="match status" value="1"/>
</dbReference>
<comment type="similarity">
    <text evidence="1">Belongs to the proteasome subunit S5A family.</text>
</comment>
<dbReference type="FunFam" id="3.40.50.410:FF:000005">
    <property type="entry name" value="26S proteasome non-ATPase regulatory subunit 4"/>
    <property type="match status" value="1"/>
</dbReference>
<dbReference type="GO" id="GO:0005634">
    <property type="term" value="C:nucleus"/>
    <property type="evidence" value="ECO:0007669"/>
    <property type="project" value="TreeGrafter"/>
</dbReference>
<dbReference type="PANTHER" id="PTHR10223">
    <property type="entry name" value="26S PROTEASOME NON-ATPASE REGULATORY SUBUNIT 4"/>
    <property type="match status" value="1"/>
</dbReference>
<comment type="caution">
    <text evidence="5">The sequence shown here is derived from an EMBL/GenBank/DDBJ whole genome shotgun (WGS) entry which is preliminary data.</text>
</comment>
<name>A0AAD9I1M2_9PEZI</name>
<dbReference type="SUPFAM" id="SSF53300">
    <property type="entry name" value="vWA-like"/>
    <property type="match status" value="1"/>
</dbReference>
<dbReference type="GO" id="GO:0043161">
    <property type="term" value="P:proteasome-mediated ubiquitin-dependent protein catabolic process"/>
    <property type="evidence" value="ECO:0007669"/>
    <property type="project" value="TreeGrafter"/>
</dbReference>
<dbReference type="GO" id="GO:0008540">
    <property type="term" value="C:proteasome regulatory particle, base subcomplex"/>
    <property type="evidence" value="ECO:0007669"/>
    <property type="project" value="TreeGrafter"/>
</dbReference>
<dbReference type="InterPro" id="IPR036465">
    <property type="entry name" value="vWFA_dom_sf"/>
</dbReference>
<dbReference type="PROSITE" id="PS50234">
    <property type="entry name" value="VWFA"/>
    <property type="match status" value="1"/>
</dbReference>
<reference evidence="5" key="1">
    <citation type="journal article" date="2023" name="Mol. Plant Microbe Interact.">
        <title>Elucidating the Obligate Nature and Biological Capacity of an Invasive Fungal Corn Pathogen.</title>
        <authorList>
            <person name="MacCready J.S."/>
            <person name="Roggenkamp E.M."/>
            <person name="Gdanetz K."/>
            <person name="Chilvers M.I."/>
        </authorList>
    </citation>
    <scope>NUCLEOTIDE SEQUENCE</scope>
    <source>
        <strain evidence="5">PM02</strain>
    </source>
</reference>
<evidence type="ECO:0000256" key="2">
    <source>
        <dbReference type="ARBA" id="ARBA00022942"/>
    </source>
</evidence>
<dbReference type="GO" id="GO:0005829">
    <property type="term" value="C:cytosol"/>
    <property type="evidence" value="ECO:0007669"/>
    <property type="project" value="TreeGrafter"/>
</dbReference>
<dbReference type="InterPro" id="IPR027040">
    <property type="entry name" value="PSMD4"/>
</dbReference>
<dbReference type="GO" id="GO:0036435">
    <property type="term" value="F:K48-linked polyubiquitin modification-dependent protein binding"/>
    <property type="evidence" value="ECO:0007669"/>
    <property type="project" value="UniProtKB-ARBA"/>
</dbReference>
<keyword evidence="2" id="KW-0647">Proteasome</keyword>
<feature type="domain" description="VWFA" evidence="4">
    <location>
        <begin position="5"/>
        <end position="191"/>
    </location>
</feature>
<dbReference type="PANTHER" id="PTHR10223:SF0">
    <property type="entry name" value="26S PROTEASOME NON-ATPASE REGULATORY SUBUNIT 4"/>
    <property type="match status" value="1"/>
</dbReference>
<protein>
    <recommendedName>
        <fullName evidence="4">VWFA domain-containing protein</fullName>
    </recommendedName>
</protein>
<dbReference type="Gene3D" id="3.40.50.410">
    <property type="entry name" value="von Willebrand factor, type A domain"/>
    <property type="match status" value="1"/>
</dbReference>
<dbReference type="InterPro" id="IPR002035">
    <property type="entry name" value="VWF_A"/>
</dbReference>
<proteinExistence type="inferred from homology"/>
<evidence type="ECO:0000313" key="6">
    <source>
        <dbReference type="Proteomes" id="UP001217918"/>
    </source>
</evidence>
<dbReference type="Gene3D" id="1.10.287.3990">
    <property type="match status" value="1"/>
</dbReference>
<evidence type="ECO:0000256" key="1">
    <source>
        <dbReference type="ARBA" id="ARBA00005574"/>
    </source>
</evidence>
<feature type="region of interest" description="Disordered" evidence="3">
    <location>
        <begin position="235"/>
        <end position="297"/>
    </location>
</feature>
<dbReference type="FunFam" id="1.10.287.3990:FF:000001">
    <property type="entry name" value="26S proteasome regulatory subunit S5A"/>
    <property type="match status" value="1"/>
</dbReference>
<keyword evidence="6" id="KW-1185">Reference proteome</keyword>
<evidence type="ECO:0000313" key="5">
    <source>
        <dbReference type="EMBL" id="KAK2068742.1"/>
    </source>
</evidence>
<evidence type="ECO:0000259" key="4">
    <source>
        <dbReference type="PROSITE" id="PS50234"/>
    </source>
</evidence>
<organism evidence="5 6">
    <name type="scientific">Phyllachora maydis</name>
    <dbReference type="NCBI Taxonomy" id="1825666"/>
    <lineage>
        <taxon>Eukaryota</taxon>
        <taxon>Fungi</taxon>
        <taxon>Dikarya</taxon>
        <taxon>Ascomycota</taxon>
        <taxon>Pezizomycotina</taxon>
        <taxon>Sordariomycetes</taxon>
        <taxon>Sordariomycetidae</taxon>
        <taxon>Phyllachorales</taxon>
        <taxon>Phyllachoraceae</taxon>
        <taxon>Phyllachora</taxon>
    </lineage>
</organism>